<evidence type="ECO:0000256" key="1">
    <source>
        <dbReference type="SAM" id="MobiDB-lite"/>
    </source>
</evidence>
<name>A0ABY7WBU6_9SPHI</name>
<protein>
    <submittedName>
        <fullName evidence="2">Copper resistance protein NlpE</fullName>
    </submittedName>
</protein>
<gene>
    <name evidence="2" type="ORF">PQ465_11445</name>
</gene>
<dbReference type="RefSeq" id="WP_274265660.1">
    <property type="nucleotide sequence ID" value="NZ_CP117880.1"/>
</dbReference>
<proteinExistence type="predicted"/>
<evidence type="ECO:0000313" key="2">
    <source>
        <dbReference type="EMBL" id="WDF66920.1"/>
    </source>
</evidence>
<dbReference type="Gene3D" id="2.40.128.640">
    <property type="match status" value="1"/>
</dbReference>
<keyword evidence="3" id="KW-1185">Reference proteome</keyword>
<organism evidence="2 3">
    <name type="scientific">Sphingobacterium oryzagri</name>
    <dbReference type="NCBI Taxonomy" id="3025669"/>
    <lineage>
        <taxon>Bacteria</taxon>
        <taxon>Pseudomonadati</taxon>
        <taxon>Bacteroidota</taxon>
        <taxon>Sphingobacteriia</taxon>
        <taxon>Sphingobacteriales</taxon>
        <taxon>Sphingobacteriaceae</taxon>
        <taxon>Sphingobacterium</taxon>
    </lineage>
</organism>
<feature type="region of interest" description="Disordered" evidence="1">
    <location>
        <begin position="38"/>
        <end position="76"/>
    </location>
</feature>
<dbReference type="Proteomes" id="UP001221558">
    <property type="component" value="Chromosome"/>
</dbReference>
<reference evidence="2 3" key="1">
    <citation type="submission" date="2023-02" db="EMBL/GenBank/DDBJ databases">
        <title>Genome sequence of Sphingobacterium sp. KACC 22765.</title>
        <authorList>
            <person name="Kim S."/>
            <person name="Heo J."/>
            <person name="Kwon S.-W."/>
        </authorList>
    </citation>
    <scope>NUCLEOTIDE SEQUENCE [LARGE SCALE GENOMIC DNA]</scope>
    <source>
        <strain evidence="2 3">KACC 22765</strain>
    </source>
</reference>
<sequence>MKSILKTLPSRPIAVRWSAYLFVFYFICISCVDLSKPQDEEQDNTGTAQTDQATTSQETGQATTEAAGDQESTTDESVNLTDFHGTYAGTIPCDDCEGIETTLVINNNETFKISTQRLGSQQQTNDNGRYTLEENGGTLHLRAKDTDLKLKIAKDKLLHLDKDGKVIEGTLANQYIYKKVK</sequence>
<dbReference type="Pfam" id="PF04170">
    <property type="entry name" value="NlpE"/>
    <property type="match status" value="1"/>
</dbReference>
<accession>A0ABY7WBU6</accession>
<dbReference type="EMBL" id="CP117880">
    <property type="protein sequence ID" value="WDF66920.1"/>
    <property type="molecule type" value="Genomic_DNA"/>
</dbReference>
<dbReference type="InterPro" id="IPR007298">
    <property type="entry name" value="Cu-R_lipoprotein_NlpE"/>
</dbReference>
<feature type="compositionally biased region" description="Polar residues" evidence="1">
    <location>
        <begin position="44"/>
        <end position="64"/>
    </location>
</feature>
<evidence type="ECO:0000313" key="3">
    <source>
        <dbReference type="Proteomes" id="UP001221558"/>
    </source>
</evidence>